<gene>
    <name evidence="1" type="ORF">LMG26858_01679</name>
</gene>
<evidence type="ECO:0000313" key="2">
    <source>
        <dbReference type="Proteomes" id="UP000494117"/>
    </source>
</evidence>
<dbReference type="Proteomes" id="UP000494117">
    <property type="component" value="Unassembled WGS sequence"/>
</dbReference>
<dbReference type="EMBL" id="CADILG010000009">
    <property type="protein sequence ID" value="CAB3850437.1"/>
    <property type="molecule type" value="Genomic_DNA"/>
</dbReference>
<protein>
    <submittedName>
        <fullName evidence="1">Uncharacterized protein</fullName>
    </submittedName>
</protein>
<sequence>MSAEQAAELKTYAAADNRSVAQFALMMYLRGLCEYEAERAAQAPTRRKKNPQARA</sequence>
<dbReference type="RefSeq" id="WP_175206596.1">
    <property type="nucleotide sequence ID" value="NZ_CADILG010000009.1"/>
</dbReference>
<accession>A0A6S7CSR1</accession>
<keyword evidence="2" id="KW-1185">Reference proteome</keyword>
<proteinExistence type="predicted"/>
<name>A0A6S7CSR1_9BURK</name>
<evidence type="ECO:0000313" key="1">
    <source>
        <dbReference type="EMBL" id="CAB3850437.1"/>
    </source>
</evidence>
<dbReference type="AlphaFoldDB" id="A0A6S7CSR1"/>
<reference evidence="1 2" key="1">
    <citation type="submission" date="2020-04" db="EMBL/GenBank/DDBJ databases">
        <authorList>
            <person name="De Canck E."/>
        </authorList>
    </citation>
    <scope>NUCLEOTIDE SEQUENCE [LARGE SCALE GENOMIC DNA]</scope>
    <source>
        <strain evidence="1 2">LMG 26858</strain>
    </source>
</reference>
<organism evidence="1 2">
    <name type="scientific">Achromobacter anxifer</name>
    <dbReference type="NCBI Taxonomy" id="1287737"/>
    <lineage>
        <taxon>Bacteria</taxon>
        <taxon>Pseudomonadati</taxon>
        <taxon>Pseudomonadota</taxon>
        <taxon>Betaproteobacteria</taxon>
        <taxon>Burkholderiales</taxon>
        <taxon>Alcaligenaceae</taxon>
        <taxon>Achromobacter</taxon>
    </lineage>
</organism>